<dbReference type="SUPFAM" id="SSF102645">
    <property type="entry name" value="CoaB-like"/>
    <property type="match status" value="1"/>
</dbReference>
<evidence type="ECO:0000259" key="1">
    <source>
        <dbReference type="Pfam" id="PF04127"/>
    </source>
</evidence>
<feature type="non-terminal residue" evidence="2">
    <location>
        <position position="67"/>
    </location>
</feature>
<dbReference type="InterPro" id="IPR007085">
    <property type="entry name" value="DNA/pantothenate-metab_flavo_C"/>
</dbReference>
<name>X0Y6M0_9ZZZZ</name>
<dbReference type="Pfam" id="PF04127">
    <property type="entry name" value="DFP"/>
    <property type="match status" value="1"/>
</dbReference>
<sequence length="67" mass="7133">MRLLVTAGPTCEDLDAVRFLTNRSTGRMGYALAREGAARGHAVTLVSGPTNLAAPEHVKRVDVRSAQ</sequence>
<reference evidence="2" key="1">
    <citation type="journal article" date="2014" name="Front. Microbiol.">
        <title>High frequency of phylogenetically diverse reductive dehalogenase-homologous genes in deep subseafloor sedimentary metagenomes.</title>
        <authorList>
            <person name="Kawai M."/>
            <person name="Futagami T."/>
            <person name="Toyoda A."/>
            <person name="Takaki Y."/>
            <person name="Nishi S."/>
            <person name="Hori S."/>
            <person name="Arai W."/>
            <person name="Tsubouchi T."/>
            <person name="Morono Y."/>
            <person name="Uchiyama I."/>
            <person name="Ito T."/>
            <person name="Fujiyama A."/>
            <person name="Inagaki F."/>
            <person name="Takami H."/>
        </authorList>
    </citation>
    <scope>NUCLEOTIDE SEQUENCE</scope>
    <source>
        <strain evidence="2">Expedition CK06-06</strain>
    </source>
</reference>
<accession>X0Y6M0</accession>
<protein>
    <recommendedName>
        <fullName evidence="1">DNA/pantothenate metabolism flavoprotein C-terminal domain-containing protein</fullName>
    </recommendedName>
</protein>
<dbReference type="InterPro" id="IPR035929">
    <property type="entry name" value="CoaB-like_sf"/>
</dbReference>
<organism evidence="2">
    <name type="scientific">marine sediment metagenome</name>
    <dbReference type="NCBI Taxonomy" id="412755"/>
    <lineage>
        <taxon>unclassified sequences</taxon>
        <taxon>metagenomes</taxon>
        <taxon>ecological metagenomes</taxon>
    </lineage>
</organism>
<evidence type="ECO:0000313" key="2">
    <source>
        <dbReference type="EMBL" id="GAG51405.1"/>
    </source>
</evidence>
<dbReference type="Gene3D" id="3.40.50.10300">
    <property type="entry name" value="CoaB-like"/>
    <property type="match status" value="1"/>
</dbReference>
<dbReference type="AlphaFoldDB" id="X0Y6M0"/>
<comment type="caution">
    <text evidence="2">The sequence shown here is derived from an EMBL/GenBank/DDBJ whole genome shotgun (WGS) entry which is preliminary data.</text>
</comment>
<dbReference type="EMBL" id="BARS01056082">
    <property type="protein sequence ID" value="GAG51405.1"/>
    <property type="molecule type" value="Genomic_DNA"/>
</dbReference>
<proteinExistence type="predicted"/>
<dbReference type="GO" id="GO:0003824">
    <property type="term" value="F:catalytic activity"/>
    <property type="evidence" value="ECO:0007669"/>
    <property type="project" value="UniProtKB-ARBA"/>
</dbReference>
<gene>
    <name evidence="2" type="ORF">S01H1_82685</name>
</gene>
<feature type="domain" description="DNA/pantothenate metabolism flavoprotein C-terminal" evidence="1">
    <location>
        <begin position="2"/>
        <end position="67"/>
    </location>
</feature>
<dbReference type="GO" id="GO:0015937">
    <property type="term" value="P:coenzyme A biosynthetic process"/>
    <property type="evidence" value="ECO:0007669"/>
    <property type="project" value="UniProtKB-ARBA"/>
</dbReference>